<evidence type="ECO:0000313" key="4">
    <source>
        <dbReference type="Proteomes" id="UP000321947"/>
    </source>
</evidence>
<dbReference type="EMBL" id="SSTE01022979">
    <property type="protein sequence ID" value="KAA0026192.1"/>
    <property type="molecule type" value="Genomic_DNA"/>
</dbReference>
<evidence type="ECO:0000313" key="2">
    <source>
        <dbReference type="EMBL" id="TYK30766.1"/>
    </source>
</evidence>
<dbReference type="EMBL" id="SSTD01000240">
    <property type="protein sequence ID" value="TYK30766.1"/>
    <property type="molecule type" value="Genomic_DNA"/>
</dbReference>
<dbReference type="Proteomes" id="UP000321947">
    <property type="component" value="Unassembled WGS sequence"/>
</dbReference>
<proteinExistence type="predicted"/>
<sequence>MAEARMGVDRLGYWLGLICDGWSTAMIGGGRRWQLARTRSGNGICRTKLSNNAPFVIVTNVCFLTSVVVSTTDGAFDDESDVIIVVAATSPTSNLTEDILYISTCLRLSLSYSSTNVQIDFGQPFRSVLPMPLFEFQPINHLYLTTKAISSRPLKFGLIFDL</sequence>
<dbReference type="Proteomes" id="UP000321393">
    <property type="component" value="Unassembled WGS sequence"/>
</dbReference>
<dbReference type="AlphaFoldDB" id="A0A5A7SM19"/>
<organism evidence="1 3">
    <name type="scientific">Cucumis melo var. makuwa</name>
    <name type="common">Oriental melon</name>
    <dbReference type="NCBI Taxonomy" id="1194695"/>
    <lineage>
        <taxon>Eukaryota</taxon>
        <taxon>Viridiplantae</taxon>
        <taxon>Streptophyta</taxon>
        <taxon>Embryophyta</taxon>
        <taxon>Tracheophyta</taxon>
        <taxon>Spermatophyta</taxon>
        <taxon>Magnoliopsida</taxon>
        <taxon>eudicotyledons</taxon>
        <taxon>Gunneridae</taxon>
        <taxon>Pentapetalae</taxon>
        <taxon>rosids</taxon>
        <taxon>fabids</taxon>
        <taxon>Cucurbitales</taxon>
        <taxon>Cucurbitaceae</taxon>
        <taxon>Benincaseae</taxon>
        <taxon>Cucumis</taxon>
    </lineage>
</organism>
<protein>
    <submittedName>
        <fullName evidence="1">Uncharacterized protein</fullName>
    </submittedName>
</protein>
<reference evidence="3 4" key="1">
    <citation type="submission" date="2019-08" db="EMBL/GenBank/DDBJ databases">
        <title>Draft genome sequences of two oriental melons (Cucumis melo L. var makuwa).</title>
        <authorList>
            <person name="Kwon S.-Y."/>
        </authorList>
    </citation>
    <scope>NUCLEOTIDE SEQUENCE [LARGE SCALE GENOMIC DNA]</scope>
    <source>
        <strain evidence="4">cv. Chang Bougi</strain>
        <strain evidence="3">cv. SW 3</strain>
        <tissue evidence="1">Leaf</tissue>
    </source>
</reference>
<accession>A0A5A7SM19</accession>
<name>A0A5A7SM19_CUCMM</name>
<evidence type="ECO:0000313" key="3">
    <source>
        <dbReference type="Proteomes" id="UP000321393"/>
    </source>
</evidence>
<evidence type="ECO:0000313" key="1">
    <source>
        <dbReference type="EMBL" id="KAA0026192.1"/>
    </source>
</evidence>
<comment type="caution">
    <text evidence="1">The sequence shown here is derived from an EMBL/GenBank/DDBJ whole genome shotgun (WGS) entry which is preliminary data.</text>
</comment>
<gene>
    <name evidence="2" type="ORF">E5676_scaffold343G001100</name>
    <name evidence="1" type="ORF">E6C27_scaffold19G001580</name>
</gene>